<comment type="similarity">
    <text evidence="3 8 10">Belongs to the peptidase S33 family.</text>
</comment>
<comment type="subcellular location">
    <subcellularLocation>
        <location evidence="2 8">Cytoplasm</location>
    </subcellularLocation>
</comment>
<dbReference type="InterPro" id="IPR029058">
    <property type="entry name" value="AB_hydrolase_fold"/>
</dbReference>
<feature type="active site" description="Proton donor" evidence="9">
    <location>
        <position position="294"/>
    </location>
</feature>
<dbReference type="PANTHER" id="PTHR43722">
    <property type="entry name" value="PROLINE IMINOPEPTIDASE"/>
    <property type="match status" value="1"/>
</dbReference>
<dbReference type="NCBIfam" id="TIGR01249">
    <property type="entry name" value="pro_imino_pep_1"/>
    <property type="match status" value="1"/>
</dbReference>
<dbReference type="EMBL" id="JACHIV010000001">
    <property type="protein sequence ID" value="MBB5067032.1"/>
    <property type="molecule type" value="Genomic_DNA"/>
</dbReference>
<dbReference type="PANTHER" id="PTHR43722:SF1">
    <property type="entry name" value="PROLINE IMINOPEPTIDASE"/>
    <property type="match status" value="1"/>
</dbReference>
<evidence type="ECO:0000256" key="6">
    <source>
        <dbReference type="ARBA" id="ARBA00022670"/>
    </source>
</evidence>
<comment type="catalytic activity">
    <reaction evidence="1 8 10">
        <text>Release of N-terminal proline from a peptide.</text>
        <dbReference type="EC" id="3.4.11.5"/>
    </reaction>
</comment>
<evidence type="ECO:0000256" key="1">
    <source>
        <dbReference type="ARBA" id="ARBA00001585"/>
    </source>
</evidence>
<evidence type="ECO:0000256" key="4">
    <source>
        <dbReference type="ARBA" id="ARBA00022438"/>
    </source>
</evidence>
<comment type="caution">
    <text evidence="12">The sequence shown here is derived from an EMBL/GenBank/DDBJ whole genome shotgun (WGS) entry which is preliminary data.</text>
</comment>
<sequence>MYPEIEPHASGLLDVGDGHSVHWECCGNPDGKPVVVLHGGPGSGCTPGWRRYFDPDAYRIVLFDQRGCGRSTPLAGEPGADLATNTTHHLLADVELLRDHLGVERWMVFGGSWGSTLGLAYAQRNPERVTELVLFSVCTTTHREVEWITQDMARVFPEQWDRFRAGVPEAERDGRLVDAYDRLLHAPDPAVRARAARDWCRWEEAHVEVGHARPDSRYDDPDFRMTFARLVTHYWRHGAWFEDGELLRGAQRLAGIPGVLVHGRRDVSSPPDIAWRLARAWPDADLRLIDDAGHGGGAVAAELVAVTDRFAAG</sequence>
<dbReference type="AlphaFoldDB" id="A0A840NCS1"/>
<evidence type="ECO:0000313" key="12">
    <source>
        <dbReference type="EMBL" id="MBB5067032.1"/>
    </source>
</evidence>
<evidence type="ECO:0000259" key="11">
    <source>
        <dbReference type="Pfam" id="PF00561"/>
    </source>
</evidence>
<evidence type="ECO:0000256" key="2">
    <source>
        <dbReference type="ARBA" id="ARBA00004496"/>
    </source>
</evidence>
<dbReference type="GO" id="GO:0005737">
    <property type="term" value="C:cytoplasm"/>
    <property type="evidence" value="ECO:0007669"/>
    <property type="project" value="UniProtKB-SubCell"/>
</dbReference>
<dbReference type="EC" id="3.4.11.5" evidence="8 10"/>
<keyword evidence="7 8" id="KW-0378">Hydrolase</keyword>
<dbReference type="InterPro" id="IPR000073">
    <property type="entry name" value="AB_hydrolase_1"/>
</dbReference>
<evidence type="ECO:0000256" key="3">
    <source>
        <dbReference type="ARBA" id="ARBA00010088"/>
    </source>
</evidence>
<keyword evidence="5 8" id="KW-0963">Cytoplasm</keyword>
<dbReference type="PRINTS" id="PR00111">
    <property type="entry name" value="ABHYDROLASE"/>
</dbReference>
<evidence type="ECO:0000256" key="9">
    <source>
        <dbReference type="PIRSR" id="PIRSR006431-1"/>
    </source>
</evidence>
<evidence type="ECO:0000256" key="7">
    <source>
        <dbReference type="ARBA" id="ARBA00022801"/>
    </source>
</evidence>
<dbReference type="PRINTS" id="PR00793">
    <property type="entry name" value="PROAMNOPTASE"/>
</dbReference>
<evidence type="ECO:0000256" key="10">
    <source>
        <dbReference type="RuleBase" id="RU003421"/>
    </source>
</evidence>
<proteinExistence type="inferred from homology"/>
<feature type="active site" evidence="9">
    <location>
        <position position="266"/>
    </location>
</feature>
<dbReference type="GO" id="GO:0004177">
    <property type="term" value="F:aminopeptidase activity"/>
    <property type="evidence" value="ECO:0007669"/>
    <property type="project" value="UniProtKB-UniRule"/>
</dbReference>
<keyword evidence="4 8" id="KW-0031">Aminopeptidase</keyword>
<keyword evidence="13" id="KW-1185">Reference proteome</keyword>
<dbReference type="Proteomes" id="UP000580474">
    <property type="component" value="Unassembled WGS sequence"/>
</dbReference>
<organism evidence="12 13">
    <name type="scientific">Saccharopolyspora gloriosae</name>
    <dbReference type="NCBI Taxonomy" id="455344"/>
    <lineage>
        <taxon>Bacteria</taxon>
        <taxon>Bacillati</taxon>
        <taxon>Actinomycetota</taxon>
        <taxon>Actinomycetes</taxon>
        <taxon>Pseudonocardiales</taxon>
        <taxon>Pseudonocardiaceae</taxon>
        <taxon>Saccharopolyspora</taxon>
    </lineage>
</organism>
<dbReference type="InterPro" id="IPR002410">
    <property type="entry name" value="Peptidase_S33"/>
</dbReference>
<evidence type="ECO:0000313" key="13">
    <source>
        <dbReference type="Proteomes" id="UP000580474"/>
    </source>
</evidence>
<dbReference type="SUPFAM" id="SSF53474">
    <property type="entry name" value="alpha/beta-Hydrolases"/>
    <property type="match status" value="1"/>
</dbReference>
<gene>
    <name evidence="12" type="ORF">BJ969_000120</name>
</gene>
<protein>
    <recommendedName>
        <fullName evidence="8 10">Proline iminopeptidase</fullName>
        <shortName evidence="8">PIP</shortName>
        <ecNumber evidence="8 10">3.4.11.5</ecNumber>
    </recommendedName>
    <alternativeName>
        <fullName evidence="8">Prolyl aminopeptidase</fullName>
    </alternativeName>
</protein>
<name>A0A840NCS1_9PSEU</name>
<dbReference type="RefSeq" id="WP_184476217.1">
    <property type="nucleotide sequence ID" value="NZ_JACHIV010000001.1"/>
</dbReference>
<keyword evidence="6 8" id="KW-0645">Protease</keyword>
<dbReference type="Pfam" id="PF00561">
    <property type="entry name" value="Abhydrolase_1"/>
    <property type="match status" value="1"/>
</dbReference>
<dbReference type="PIRSF" id="PIRSF006431">
    <property type="entry name" value="Pept_S33"/>
    <property type="match status" value="1"/>
</dbReference>
<evidence type="ECO:0000256" key="8">
    <source>
        <dbReference type="PIRNR" id="PIRNR006431"/>
    </source>
</evidence>
<evidence type="ECO:0000256" key="5">
    <source>
        <dbReference type="ARBA" id="ARBA00022490"/>
    </source>
</evidence>
<dbReference type="Gene3D" id="3.40.50.1820">
    <property type="entry name" value="alpha/beta hydrolase"/>
    <property type="match status" value="1"/>
</dbReference>
<feature type="active site" description="Nucleophile" evidence="9">
    <location>
        <position position="112"/>
    </location>
</feature>
<feature type="domain" description="AB hydrolase-1" evidence="11">
    <location>
        <begin position="32"/>
        <end position="294"/>
    </location>
</feature>
<dbReference type="InterPro" id="IPR005944">
    <property type="entry name" value="Pro_iminopeptidase"/>
</dbReference>
<reference evidence="12 13" key="1">
    <citation type="submission" date="2020-08" db="EMBL/GenBank/DDBJ databases">
        <title>Sequencing the genomes of 1000 actinobacteria strains.</title>
        <authorList>
            <person name="Klenk H.-P."/>
        </authorList>
    </citation>
    <scope>NUCLEOTIDE SEQUENCE [LARGE SCALE GENOMIC DNA]</scope>
    <source>
        <strain evidence="12 13">DSM 45582</strain>
    </source>
</reference>
<dbReference type="GO" id="GO:0006508">
    <property type="term" value="P:proteolysis"/>
    <property type="evidence" value="ECO:0007669"/>
    <property type="project" value="UniProtKB-KW"/>
</dbReference>
<accession>A0A840NCS1</accession>